<evidence type="ECO:0008006" key="5">
    <source>
        <dbReference type="Google" id="ProtNLM"/>
    </source>
</evidence>
<evidence type="ECO:0000313" key="3">
    <source>
        <dbReference type="EMBL" id="MEQ2441186.1"/>
    </source>
</evidence>
<dbReference type="RefSeq" id="WP_349220125.1">
    <property type="nucleotide sequence ID" value="NZ_JBBMFD010000019.1"/>
</dbReference>
<sequence>MRIGSKRTVWRKIGQFLFLVLIHMVLSLPFKVMIMIPGFTDIRPVTCVQPIFGLFYGQTGALAFAVGNLISDVLSDSLQWSCIAGFIANYLYVVMVYKLWHRIRKKAFALREGRDFFSYIVIILLSATVLTAIITLGVYAVQPQVDLATLIGTIFCNNTIFPIVLGAPIMMMMQEEFHIPDLWTRREKEAAAAAKATQAVKRDGGMQKNSFGEGGNGDDAV</sequence>
<proteinExistence type="predicted"/>
<reference evidence="3 4" key="1">
    <citation type="submission" date="2024-03" db="EMBL/GenBank/DDBJ databases">
        <title>Human intestinal bacterial collection.</title>
        <authorList>
            <person name="Pauvert C."/>
            <person name="Hitch T.C.A."/>
            <person name="Clavel T."/>
        </authorList>
    </citation>
    <scope>NUCLEOTIDE SEQUENCE [LARGE SCALE GENOMIC DNA]</scope>
    <source>
        <strain evidence="3 4">CLA-JM-H44</strain>
    </source>
</reference>
<feature type="transmembrane region" description="Helical" evidence="2">
    <location>
        <begin position="116"/>
        <end position="141"/>
    </location>
</feature>
<evidence type="ECO:0000256" key="2">
    <source>
        <dbReference type="SAM" id="Phobius"/>
    </source>
</evidence>
<dbReference type="Proteomes" id="UP001489509">
    <property type="component" value="Unassembled WGS sequence"/>
</dbReference>
<comment type="caution">
    <text evidence="3">The sequence shown here is derived from an EMBL/GenBank/DDBJ whole genome shotgun (WGS) entry which is preliminary data.</text>
</comment>
<keyword evidence="4" id="KW-1185">Reference proteome</keyword>
<accession>A0ABV1E1I7</accession>
<keyword evidence="2" id="KW-0472">Membrane</keyword>
<keyword evidence="2" id="KW-1133">Transmembrane helix</keyword>
<feature type="compositionally biased region" description="Gly residues" evidence="1">
    <location>
        <begin position="212"/>
        <end position="221"/>
    </location>
</feature>
<name>A0ABV1E1I7_9FIRM</name>
<feature type="transmembrane region" description="Helical" evidence="2">
    <location>
        <begin position="147"/>
        <end position="167"/>
    </location>
</feature>
<gene>
    <name evidence="3" type="ORF">WMO26_10150</name>
</gene>
<evidence type="ECO:0000256" key="1">
    <source>
        <dbReference type="SAM" id="MobiDB-lite"/>
    </source>
</evidence>
<feature type="region of interest" description="Disordered" evidence="1">
    <location>
        <begin position="195"/>
        <end position="221"/>
    </location>
</feature>
<organism evidence="3 4">
    <name type="scientific">Solibaculum intestinale</name>
    <dbReference type="NCBI Taxonomy" id="3133165"/>
    <lineage>
        <taxon>Bacteria</taxon>
        <taxon>Bacillati</taxon>
        <taxon>Bacillota</taxon>
        <taxon>Clostridia</taxon>
        <taxon>Eubacteriales</taxon>
        <taxon>Oscillospiraceae</taxon>
        <taxon>Solibaculum</taxon>
    </lineage>
</organism>
<protein>
    <recommendedName>
        <fullName evidence="5">QueT transporter family protein</fullName>
    </recommendedName>
</protein>
<keyword evidence="2" id="KW-0812">Transmembrane</keyword>
<evidence type="ECO:0000313" key="4">
    <source>
        <dbReference type="Proteomes" id="UP001489509"/>
    </source>
</evidence>
<dbReference type="EMBL" id="JBBMFD010000019">
    <property type="protein sequence ID" value="MEQ2441186.1"/>
    <property type="molecule type" value="Genomic_DNA"/>
</dbReference>
<feature type="transmembrane region" description="Helical" evidence="2">
    <location>
        <begin position="16"/>
        <end position="39"/>
    </location>
</feature>
<feature type="transmembrane region" description="Helical" evidence="2">
    <location>
        <begin position="77"/>
        <end position="95"/>
    </location>
</feature>